<organism evidence="1">
    <name type="scientific">Rhizophora mucronata</name>
    <name type="common">Asiatic mangrove</name>
    <dbReference type="NCBI Taxonomy" id="61149"/>
    <lineage>
        <taxon>Eukaryota</taxon>
        <taxon>Viridiplantae</taxon>
        <taxon>Streptophyta</taxon>
        <taxon>Embryophyta</taxon>
        <taxon>Tracheophyta</taxon>
        <taxon>Spermatophyta</taxon>
        <taxon>Magnoliopsida</taxon>
        <taxon>eudicotyledons</taxon>
        <taxon>Gunneridae</taxon>
        <taxon>Pentapetalae</taxon>
        <taxon>rosids</taxon>
        <taxon>fabids</taxon>
        <taxon>Malpighiales</taxon>
        <taxon>Rhizophoraceae</taxon>
        <taxon>Rhizophora</taxon>
    </lineage>
</organism>
<sequence>MNHFALVIARWILATWILEENLLACPGI</sequence>
<proteinExistence type="predicted"/>
<evidence type="ECO:0000313" key="1">
    <source>
        <dbReference type="EMBL" id="MBX34056.1"/>
    </source>
</evidence>
<accession>A0A2P2MV13</accession>
<name>A0A2P2MV13_RHIMU</name>
<dbReference type="AlphaFoldDB" id="A0A2P2MV13"/>
<protein>
    <submittedName>
        <fullName evidence="1">Uncharacterized protein</fullName>
    </submittedName>
</protein>
<dbReference type="EMBL" id="GGEC01053572">
    <property type="protein sequence ID" value="MBX34056.1"/>
    <property type="molecule type" value="Transcribed_RNA"/>
</dbReference>
<reference evidence="1" key="1">
    <citation type="submission" date="2018-02" db="EMBL/GenBank/DDBJ databases">
        <title>Rhizophora mucronata_Transcriptome.</title>
        <authorList>
            <person name="Meera S.P."/>
            <person name="Sreeshan A."/>
            <person name="Augustine A."/>
        </authorList>
    </citation>
    <scope>NUCLEOTIDE SEQUENCE</scope>
    <source>
        <tissue evidence="1">Leaf</tissue>
    </source>
</reference>